<dbReference type="GO" id="GO:0005737">
    <property type="term" value="C:cytoplasm"/>
    <property type="evidence" value="ECO:0007669"/>
    <property type="project" value="TreeGrafter"/>
</dbReference>
<dbReference type="InterPro" id="IPR022417">
    <property type="entry name" value="Porphobilin_deaminase_N"/>
</dbReference>
<comment type="pathway">
    <text evidence="2">Porphyrin-containing compound metabolism; protoporphyrin-IX biosynthesis; coproporphyrinogen-III from 5-aminolevulinate: step 2/4.</text>
</comment>
<comment type="similarity">
    <text evidence="3">Belongs to the HMBS family.</text>
</comment>
<accession>A0A9P0FI59</accession>
<dbReference type="InterPro" id="IPR022419">
    <property type="entry name" value="Porphobilin_deaminase_cofac_BS"/>
</dbReference>
<evidence type="ECO:0000256" key="3">
    <source>
        <dbReference type="ARBA" id="ARBA00005638"/>
    </source>
</evidence>
<keyword evidence="11" id="KW-1185">Reference proteome</keyword>
<dbReference type="PANTHER" id="PTHR11557:SF0">
    <property type="entry name" value="PORPHOBILINOGEN DEAMINASE"/>
    <property type="match status" value="1"/>
</dbReference>
<dbReference type="PANTHER" id="PTHR11557">
    <property type="entry name" value="PORPHOBILINOGEN DEAMINASE"/>
    <property type="match status" value="1"/>
</dbReference>
<dbReference type="Gene3D" id="3.30.160.40">
    <property type="entry name" value="Porphobilinogen deaminase, C-terminal domain"/>
    <property type="match status" value="1"/>
</dbReference>
<dbReference type="CDD" id="cd13645">
    <property type="entry name" value="PBP2_HuPBGD_like"/>
    <property type="match status" value="1"/>
</dbReference>
<reference evidence="10" key="1">
    <citation type="submission" date="2021-12" db="EMBL/GenBank/DDBJ databases">
        <authorList>
            <person name="King R."/>
        </authorList>
    </citation>
    <scope>NUCLEOTIDE SEQUENCE</scope>
</reference>
<evidence type="ECO:0000256" key="7">
    <source>
        <dbReference type="ARBA" id="ARBA00033064"/>
    </source>
</evidence>
<dbReference type="PRINTS" id="PR00151">
    <property type="entry name" value="PORPHBDMNASE"/>
</dbReference>
<dbReference type="FunFam" id="3.40.190.10:FF:000005">
    <property type="entry name" value="Porphobilinogen deaminase"/>
    <property type="match status" value="1"/>
</dbReference>
<dbReference type="InterPro" id="IPR000860">
    <property type="entry name" value="HemC"/>
</dbReference>
<dbReference type="OrthoDB" id="564646at2759"/>
<dbReference type="GO" id="GO:0006783">
    <property type="term" value="P:heme biosynthetic process"/>
    <property type="evidence" value="ECO:0007669"/>
    <property type="project" value="TreeGrafter"/>
</dbReference>
<dbReference type="EC" id="2.5.1.61" evidence="4"/>
<dbReference type="Pfam" id="PF01379">
    <property type="entry name" value="Porphobil_deam"/>
    <property type="match status" value="1"/>
</dbReference>
<name>A0A9P0FI59_BRAAE</name>
<feature type="domain" description="Porphobilinogen deaminase N-terminal" evidence="8">
    <location>
        <begin position="7"/>
        <end position="218"/>
    </location>
</feature>
<keyword evidence="6" id="KW-0627">Porphyrin biosynthesis</keyword>
<proteinExistence type="inferred from homology"/>
<sequence>MSQDKKIRVGSRKSELALIQTRHVISLLKDLNPNKEFEIVTMNTLGDKVLDIPLPKIGEKSLFTKELEAALSTSCVDFVVHSLKDLPTTLPPGMAIGAVLTREDPRDALVLQKSIKNASLQTLSKGSVVGTSSLRRTAQLAKKYPHLKVENIRGNLNTRLKKLDDLGKYHAIILAAAGLIRMGWNDRISKILEPEEILYAVGQGALAVECRENDENTIKLLAPLYDLHTALRVISERSFMKTLGGGCSAPVAISSELINVAGSSEYKLNLKGAVWSLDGTEEVVEEGSCGLFLRELKKCASCPFNTRAITTSIEDMECLKECKKCPNKSSEEKPSKRQKLDEDILSDMLKNDPHEHCPVKMPIGSDFMGKCPYLESHSKAGKCPVNATMEGTSTSTELYQQCPFMKNGNLSIIENEILKTDDPIKESENLYCGLVLHKEAPLEVFLKSLNLGKDLALKLAKKGALEIMTKAQAVIHSEVAASSKS</sequence>
<comment type="cofactor">
    <cofactor evidence="1">
        <name>dipyrromethane</name>
        <dbReference type="ChEBI" id="CHEBI:60342"/>
    </cofactor>
</comment>
<dbReference type="InterPro" id="IPR036803">
    <property type="entry name" value="Porphobilinogen_deaminase_C_sf"/>
</dbReference>
<dbReference type="SUPFAM" id="SSF54782">
    <property type="entry name" value="Porphobilinogen deaminase (hydroxymethylbilane synthase), C-terminal domain"/>
    <property type="match status" value="1"/>
</dbReference>
<gene>
    <name evidence="10" type="ORF">MELIAE_LOCUS8423</name>
</gene>
<keyword evidence="5" id="KW-0808">Transferase</keyword>
<evidence type="ECO:0000313" key="10">
    <source>
        <dbReference type="EMBL" id="CAH0557805.1"/>
    </source>
</evidence>
<evidence type="ECO:0000259" key="9">
    <source>
        <dbReference type="Pfam" id="PF03900"/>
    </source>
</evidence>
<feature type="domain" description="Porphobilinogen deaminase C-terminal" evidence="9">
    <location>
        <begin position="231"/>
        <end position="290"/>
    </location>
</feature>
<dbReference type="EMBL" id="OV121136">
    <property type="protein sequence ID" value="CAH0557805.1"/>
    <property type="molecule type" value="Genomic_DNA"/>
</dbReference>
<evidence type="ECO:0000256" key="4">
    <source>
        <dbReference type="ARBA" id="ARBA00012655"/>
    </source>
</evidence>
<dbReference type="AlphaFoldDB" id="A0A9P0FI59"/>
<evidence type="ECO:0000256" key="6">
    <source>
        <dbReference type="ARBA" id="ARBA00023244"/>
    </source>
</evidence>
<dbReference type="Gene3D" id="3.40.190.10">
    <property type="entry name" value="Periplasmic binding protein-like II"/>
    <property type="match status" value="2"/>
</dbReference>
<protein>
    <recommendedName>
        <fullName evidence="4">hydroxymethylbilane synthase</fullName>
        <ecNumber evidence="4">2.5.1.61</ecNumber>
    </recommendedName>
    <alternativeName>
        <fullName evidence="7">Hydroxymethylbilane synthase</fullName>
    </alternativeName>
</protein>
<evidence type="ECO:0000256" key="2">
    <source>
        <dbReference type="ARBA" id="ARBA00004735"/>
    </source>
</evidence>
<dbReference type="InterPro" id="IPR022418">
    <property type="entry name" value="Porphobilinogen_deaminase_C"/>
</dbReference>
<dbReference type="GO" id="GO:0004418">
    <property type="term" value="F:hydroxymethylbilane synthase activity"/>
    <property type="evidence" value="ECO:0007669"/>
    <property type="project" value="UniProtKB-EC"/>
</dbReference>
<dbReference type="PROSITE" id="PS00533">
    <property type="entry name" value="PORPHOBILINOGEN_DEAM"/>
    <property type="match status" value="1"/>
</dbReference>
<organism evidence="10 11">
    <name type="scientific">Brassicogethes aeneus</name>
    <name type="common">Rape pollen beetle</name>
    <name type="synonym">Meligethes aeneus</name>
    <dbReference type="NCBI Taxonomy" id="1431903"/>
    <lineage>
        <taxon>Eukaryota</taxon>
        <taxon>Metazoa</taxon>
        <taxon>Ecdysozoa</taxon>
        <taxon>Arthropoda</taxon>
        <taxon>Hexapoda</taxon>
        <taxon>Insecta</taxon>
        <taxon>Pterygota</taxon>
        <taxon>Neoptera</taxon>
        <taxon>Endopterygota</taxon>
        <taxon>Coleoptera</taxon>
        <taxon>Polyphaga</taxon>
        <taxon>Cucujiformia</taxon>
        <taxon>Nitidulidae</taxon>
        <taxon>Meligethinae</taxon>
        <taxon>Brassicogethes</taxon>
    </lineage>
</organism>
<dbReference type="NCBIfam" id="TIGR00212">
    <property type="entry name" value="hemC"/>
    <property type="match status" value="1"/>
</dbReference>
<evidence type="ECO:0000256" key="1">
    <source>
        <dbReference type="ARBA" id="ARBA00001916"/>
    </source>
</evidence>
<dbReference type="HAMAP" id="MF_00260">
    <property type="entry name" value="Porphobil_deam"/>
    <property type="match status" value="1"/>
</dbReference>
<dbReference type="FunFam" id="3.40.190.10:FF:000260">
    <property type="entry name" value="Porphobilinogen deaminase"/>
    <property type="match status" value="1"/>
</dbReference>
<evidence type="ECO:0000256" key="5">
    <source>
        <dbReference type="ARBA" id="ARBA00022679"/>
    </source>
</evidence>
<dbReference type="SUPFAM" id="SSF53850">
    <property type="entry name" value="Periplasmic binding protein-like II"/>
    <property type="match status" value="1"/>
</dbReference>
<evidence type="ECO:0000259" key="8">
    <source>
        <dbReference type="Pfam" id="PF01379"/>
    </source>
</evidence>
<dbReference type="Proteomes" id="UP001154078">
    <property type="component" value="Chromosome 5"/>
</dbReference>
<evidence type="ECO:0000313" key="11">
    <source>
        <dbReference type="Proteomes" id="UP001154078"/>
    </source>
</evidence>
<dbReference type="Pfam" id="PF03900">
    <property type="entry name" value="Porphobil_deamC"/>
    <property type="match status" value="1"/>
</dbReference>